<evidence type="ECO:0000313" key="8">
    <source>
        <dbReference type="Proteomes" id="UP000585474"/>
    </source>
</evidence>
<keyword evidence="8" id="KW-1185">Reference proteome</keyword>
<evidence type="ECO:0000259" key="6">
    <source>
        <dbReference type="PROSITE" id="PS50103"/>
    </source>
</evidence>
<organism evidence="7 8">
    <name type="scientific">Actinidia rufa</name>
    <dbReference type="NCBI Taxonomy" id="165716"/>
    <lineage>
        <taxon>Eukaryota</taxon>
        <taxon>Viridiplantae</taxon>
        <taxon>Streptophyta</taxon>
        <taxon>Embryophyta</taxon>
        <taxon>Tracheophyta</taxon>
        <taxon>Spermatophyta</taxon>
        <taxon>Magnoliopsida</taxon>
        <taxon>eudicotyledons</taxon>
        <taxon>Gunneridae</taxon>
        <taxon>Pentapetalae</taxon>
        <taxon>asterids</taxon>
        <taxon>Ericales</taxon>
        <taxon>Actinidiaceae</taxon>
        <taxon>Actinidia</taxon>
    </lineage>
</organism>
<feature type="compositionally biased region" description="Polar residues" evidence="5">
    <location>
        <begin position="431"/>
        <end position="445"/>
    </location>
</feature>
<comment type="caution">
    <text evidence="7">The sequence shown here is derived from an EMBL/GenBank/DDBJ whole genome shotgun (WGS) entry which is preliminary data.</text>
</comment>
<feature type="region of interest" description="Disordered" evidence="5">
    <location>
        <begin position="235"/>
        <end position="287"/>
    </location>
</feature>
<feature type="compositionally biased region" description="Basic and acidic residues" evidence="5">
    <location>
        <begin position="1"/>
        <end position="10"/>
    </location>
</feature>
<reference evidence="7 8" key="1">
    <citation type="submission" date="2019-07" db="EMBL/GenBank/DDBJ databases">
        <title>De Novo Assembly of kiwifruit Actinidia rufa.</title>
        <authorList>
            <person name="Sugita-Konishi S."/>
            <person name="Sato K."/>
            <person name="Mori E."/>
            <person name="Abe Y."/>
            <person name="Kisaki G."/>
            <person name="Hamano K."/>
            <person name="Suezawa K."/>
            <person name="Otani M."/>
            <person name="Fukuda T."/>
            <person name="Manabe T."/>
            <person name="Gomi K."/>
            <person name="Tabuchi M."/>
            <person name="Akimitsu K."/>
            <person name="Kataoka I."/>
        </authorList>
    </citation>
    <scope>NUCLEOTIDE SEQUENCE [LARGE SCALE GENOMIC DNA]</scope>
    <source>
        <strain evidence="8">cv. Fuchu</strain>
    </source>
</reference>
<gene>
    <name evidence="7" type="ORF">Acr_18g0003640</name>
</gene>
<dbReference type="OrthoDB" id="1935339at2759"/>
<dbReference type="SMART" id="SM00356">
    <property type="entry name" value="ZnF_C3H1"/>
    <property type="match status" value="1"/>
</dbReference>
<accession>A0A7J0G5X6</accession>
<feature type="region of interest" description="Disordered" evidence="5">
    <location>
        <begin position="424"/>
        <end position="445"/>
    </location>
</feature>
<evidence type="ECO:0000256" key="5">
    <source>
        <dbReference type="SAM" id="MobiDB-lite"/>
    </source>
</evidence>
<protein>
    <recommendedName>
        <fullName evidence="6">C3H1-type domain-containing protein</fullName>
    </recommendedName>
</protein>
<dbReference type="AlphaFoldDB" id="A0A7J0G5X6"/>
<dbReference type="Gene3D" id="4.10.1000.10">
    <property type="entry name" value="Zinc finger, CCCH-type"/>
    <property type="match status" value="1"/>
</dbReference>
<sequence length="582" mass="63675">MESKGQEEHLGLGSSDPEKSVANLSSDNLVVEGGIGNPKSSGASEEIQKCESHIDIDEPEYREMGRHVVAAEDGGFQESAGDMKDSVAFPERGTPKDDDASNDIKVSPCDNGIVIATKPLSVSGKEATGTISVRDGFSEEANLVCLKNESKKMGSQSREDINQEPTRLAVPQIRPRSLSPVSELNNGNKRPAVICDFFAKGWCIKGNSCRFLHIKDYANVISQKSEDVAALDEKSELQADGGVRDGSERSRSSFSLERTPSKEHGESLSPLFKDVGGENLKQNWSSDDHPTYRDSCFPGSPSLSTTGIFPSQNISSLTRLSFSFSSLDKDRLGAQKFPGSVGEYLASGSTSWLRSSSPFSGSESGNLSLKNVSGDPLHIAERRTKISSNDWEPSVPFRSSFLIAQNLSSPGSLYDPIRDSIEQPNFGDGFSKSSSRPETSTNTYLSIDSDPVLKRTLDPEFGLGENVNISHAEQQSSLYKEEKVLSPSRLKDIPIANKMHFASGSSIELDVRRQKKELKIDSGRQNNEMDVDLKTDGEQKESKALRHFRAALLDFVKELVKPFWREGQLSRDAHKIIVKKGS</sequence>
<keyword evidence="1 4" id="KW-0479">Metal-binding</keyword>
<evidence type="ECO:0000256" key="1">
    <source>
        <dbReference type="ARBA" id="ARBA00022723"/>
    </source>
</evidence>
<feature type="domain" description="C3H1-type" evidence="6">
    <location>
        <begin position="189"/>
        <end position="216"/>
    </location>
</feature>
<evidence type="ECO:0000256" key="2">
    <source>
        <dbReference type="ARBA" id="ARBA00022771"/>
    </source>
</evidence>
<dbReference type="PROSITE" id="PS50103">
    <property type="entry name" value="ZF_C3H1"/>
    <property type="match status" value="1"/>
</dbReference>
<dbReference type="InterPro" id="IPR052650">
    <property type="entry name" value="Zinc_finger_CCCH"/>
</dbReference>
<feature type="region of interest" description="Disordered" evidence="5">
    <location>
        <begin position="71"/>
        <end position="105"/>
    </location>
</feature>
<dbReference type="InterPro" id="IPR000571">
    <property type="entry name" value="Znf_CCCH"/>
</dbReference>
<proteinExistence type="predicted"/>
<dbReference type="Proteomes" id="UP000585474">
    <property type="component" value="Unassembled WGS sequence"/>
</dbReference>
<feature type="compositionally biased region" description="Basic and acidic residues" evidence="5">
    <location>
        <begin position="235"/>
        <end position="251"/>
    </location>
</feature>
<dbReference type="InterPro" id="IPR036855">
    <property type="entry name" value="Znf_CCCH_sf"/>
</dbReference>
<dbReference type="PANTHER" id="PTHR36886:SF3">
    <property type="entry name" value="PROTEIN FRIGIDA-ESSENTIAL 1"/>
    <property type="match status" value="1"/>
</dbReference>
<evidence type="ECO:0000256" key="4">
    <source>
        <dbReference type="PROSITE-ProRule" id="PRU00723"/>
    </source>
</evidence>
<evidence type="ECO:0000256" key="3">
    <source>
        <dbReference type="ARBA" id="ARBA00022833"/>
    </source>
</evidence>
<feature type="region of interest" description="Disordered" evidence="5">
    <location>
        <begin position="1"/>
        <end position="49"/>
    </location>
</feature>
<dbReference type="GO" id="GO:0008270">
    <property type="term" value="F:zinc ion binding"/>
    <property type="evidence" value="ECO:0007669"/>
    <property type="project" value="UniProtKB-KW"/>
</dbReference>
<keyword evidence="2 4" id="KW-0863">Zinc-finger</keyword>
<dbReference type="PANTHER" id="PTHR36886">
    <property type="entry name" value="PROTEIN FRIGIDA-ESSENTIAL 1"/>
    <property type="match status" value="1"/>
</dbReference>
<dbReference type="SUPFAM" id="SSF90229">
    <property type="entry name" value="CCCH zinc finger"/>
    <property type="match status" value="1"/>
</dbReference>
<evidence type="ECO:0000313" key="7">
    <source>
        <dbReference type="EMBL" id="GFZ06194.1"/>
    </source>
</evidence>
<name>A0A7J0G5X6_9ERIC</name>
<keyword evidence="3 4" id="KW-0862">Zinc</keyword>
<dbReference type="EMBL" id="BJWL01000018">
    <property type="protein sequence ID" value="GFZ06194.1"/>
    <property type="molecule type" value="Genomic_DNA"/>
</dbReference>
<dbReference type="Pfam" id="PF00642">
    <property type="entry name" value="zf-CCCH"/>
    <property type="match status" value="1"/>
</dbReference>
<feature type="zinc finger region" description="C3H1-type" evidence="4">
    <location>
        <begin position="189"/>
        <end position="216"/>
    </location>
</feature>